<gene>
    <name evidence="4" type="ORF">CASFOL_027724</name>
</gene>
<keyword evidence="1" id="KW-0472">Membrane</keyword>
<dbReference type="CDD" id="cd06222">
    <property type="entry name" value="RNase_H_like"/>
    <property type="match status" value="1"/>
</dbReference>
<reference evidence="5" key="1">
    <citation type="journal article" date="2024" name="IScience">
        <title>Strigolactones Initiate the Formation of Haustorium-like Structures in Castilleja.</title>
        <authorList>
            <person name="Buerger M."/>
            <person name="Peterson D."/>
            <person name="Chory J."/>
        </authorList>
    </citation>
    <scope>NUCLEOTIDE SEQUENCE [LARGE SCALE GENOMIC DNA]</scope>
</reference>
<proteinExistence type="predicted"/>
<protein>
    <submittedName>
        <fullName evidence="4">Uncharacterized protein</fullName>
    </submittedName>
</protein>
<dbReference type="InterPro" id="IPR044730">
    <property type="entry name" value="RNase_H-like_dom_plant"/>
</dbReference>
<organism evidence="4 5">
    <name type="scientific">Castilleja foliolosa</name>
    <dbReference type="NCBI Taxonomy" id="1961234"/>
    <lineage>
        <taxon>Eukaryota</taxon>
        <taxon>Viridiplantae</taxon>
        <taxon>Streptophyta</taxon>
        <taxon>Embryophyta</taxon>
        <taxon>Tracheophyta</taxon>
        <taxon>Spermatophyta</taxon>
        <taxon>Magnoliopsida</taxon>
        <taxon>eudicotyledons</taxon>
        <taxon>Gunneridae</taxon>
        <taxon>Pentapetalae</taxon>
        <taxon>asterids</taxon>
        <taxon>lamiids</taxon>
        <taxon>Lamiales</taxon>
        <taxon>Orobanchaceae</taxon>
        <taxon>Pedicularideae</taxon>
        <taxon>Castillejinae</taxon>
        <taxon>Castilleja</taxon>
    </lineage>
</organism>
<dbReference type="PANTHER" id="PTHR47723">
    <property type="entry name" value="OS05G0353850 PROTEIN"/>
    <property type="match status" value="1"/>
</dbReference>
<dbReference type="Pfam" id="PF13966">
    <property type="entry name" value="zf-RVT"/>
    <property type="match status" value="1"/>
</dbReference>
<dbReference type="PANTHER" id="PTHR47723:SF19">
    <property type="entry name" value="POLYNUCLEOTIDYL TRANSFERASE, RIBONUCLEASE H-LIKE SUPERFAMILY PROTEIN"/>
    <property type="match status" value="1"/>
</dbReference>
<keyword evidence="5" id="KW-1185">Reference proteome</keyword>
<accession>A0ABD3CFM7</accession>
<feature type="transmembrane region" description="Helical" evidence="1">
    <location>
        <begin position="166"/>
        <end position="186"/>
    </location>
</feature>
<dbReference type="AlphaFoldDB" id="A0ABD3CFM7"/>
<keyword evidence="1" id="KW-1133">Transmembrane helix</keyword>
<evidence type="ECO:0000313" key="5">
    <source>
        <dbReference type="Proteomes" id="UP001632038"/>
    </source>
</evidence>
<evidence type="ECO:0000259" key="3">
    <source>
        <dbReference type="Pfam" id="PF13966"/>
    </source>
</evidence>
<dbReference type="InterPro" id="IPR036397">
    <property type="entry name" value="RNaseH_sf"/>
</dbReference>
<sequence>MLYARVFIYEGLNQIDIYKENLSVEQMVICKSIHQTDKEDQLIYLKSKDGVFSIANYLKNKGTKQEHQQWYKDIWNRNLPHRIGVFLWRVFQNALPVDSKLISVGIMGPFRCCCCKNGNLETLNHLFIHGEKAIEVWNFFKNLLQKQINPSDCKQMFLLWMHGHSIATQGGASVLAIFAYILWGLWKARCAAKYEDKEICSKGIIKQILANVQNLSLIMQAQRECTKWDKINLEKLNIPVHKIERKQGRWLAWNHPKDGGFKISVDASFKEGRAHGGGVIRGKDGSFVAAFSCRLRATNIVEAETEAICKGIVFYKTMGLEGVTVETDSREAIGAFQGHGGDFKAIYLARQHARPVPQIAHIWRQQNTVADSLAKLKINKIFRNFQELPRNIKRDLFFNRIGLPLFRKMQIYLGR</sequence>
<feature type="domain" description="RNase H type-1" evidence="2">
    <location>
        <begin position="265"/>
        <end position="375"/>
    </location>
</feature>
<feature type="domain" description="Reverse transcriptase zinc-binding" evidence="3">
    <location>
        <begin position="60"/>
        <end position="137"/>
    </location>
</feature>
<dbReference type="Pfam" id="PF13456">
    <property type="entry name" value="RVT_3"/>
    <property type="match status" value="1"/>
</dbReference>
<dbReference type="InterPro" id="IPR012337">
    <property type="entry name" value="RNaseH-like_sf"/>
</dbReference>
<dbReference type="EMBL" id="JAVIJP010000036">
    <property type="protein sequence ID" value="KAL3628678.1"/>
    <property type="molecule type" value="Genomic_DNA"/>
</dbReference>
<keyword evidence="1" id="KW-0812">Transmembrane</keyword>
<dbReference type="Proteomes" id="UP001632038">
    <property type="component" value="Unassembled WGS sequence"/>
</dbReference>
<evidence type="ECO:0000259" key="2">
    <source>
        <dbReference type="Pfam" id="PF13456"/>
    </source>
</evidence>
<evidence type="ECO:0000256" key="1">
    <source>
        <dbReference type="SAM" id="Phobius"/>
    </source>
</evidence>
<dbReference type="SUPFAM" id="SSF53098">
    <property type="entry name" value="Ribonuclease H-like"/>
    <property type="match status" value="1"/>
</dbReference>
<dbReference type="InterPro" id="IPR002156">
    <property type="entry name" value="RNaseH_domain"/>
</dbReference>
<evidence type="ECO:0000313" key="4">
    <source>
        <dbReference type="EMBL" id="KAL3628678.1"/>
    </source>
</evidence>
<comment type="caution">
    <text evidence="4">The sequence shown here is derived from an EMBL/GenBank/DDBJ whole genome shotgun (WGS) entry which is preliminary data.</text>
</comment>
<name>A0ABD3CFM7_9LAMI</name>
<dbReference type="InterPro" id="IPR053151">
    <property type="entry name" value="RNase_H-like"/>
</dbReference>
<dbReference type="InterPro" id="IPR026960">
    <property type="entry name" value="RVT-Znf"/>
</dbReference>
<dbReference type="Gene3D" id="3.30.420.10">
    <property type="entry name" value="Ribonuclease H-like superfamily/Ribonuclease H"/>
    <property type="match status" value="1"/>
</dbReference>